<keyword evidence="4" id="KW-1185">Reference proteome</keyword>
<sequence length="264" mass="28954">MIGATVIGSGAGATVYAKDINETCNVKVNTYKFSCNNIVNLDCDFDNLWNPGNCIPGNGTSKPENKPSTPDNETSKPENKPSTPDNETSKPENKPSTPDNETSKPENKPSTPDNETSKPENKPSTPDNETSKPDTNVSTQTQFENRVLELVNVERQKAGLNALQMDESVRNVARLKSEDMRVNKYFDHTSPSYGSPFDMLKKFGISYKSAGENIAQGYSTPEAVVNGWMNSSGHRANILNASFTHMGVGYDANGHYWTQMFIGK</sequence>
<dbReference type="InterPro" id="IPR035940">
    <property type="entry name" value="CAP_sf"/>
</dbReference>
<dbReference type="GO" id="GO:0008233">
    <property type="term" value="F:peptidase activity"/>
    <property type="evidence" value="ECO:0007669"/>
    <property type="project" value="UniProtKB-KW"/>
</dbReference>
<proteinExistence type="predicted"/>
<feature type="compositionally biased region" description="Polar residues" evidence="1">
    <location>
        <begin position="122"/>
        <end position="140"/>
    </location>
</feature>
<dbReference type="Pfam" id="PF00188">
    <property type="entry name" value="CAP"/>
    <property type="match status" value="1"/>
</dbReference>
<evidence type="ECO:0000313" key="4">
    <source>
        <dbReference type="Proteomes" id="UP000655830"/>
    </source>
</evidence>
<evidence type="ECO:0000259" key="2">
    <source>
        <dbReference type="Pfam" id="PF00188"/>
    </source>
</evidence>
<dbReference type="GO" id="GO:0006508">
    <property type="term" value="P:proteolysis"/>
    <property type="evidence" value="ECO:0007669"/>
    <property type="project" value="UniProtKB-KW"/>
</dbReference>
<dbReference type="NCBIfam" id="TIGR02909">
    <property type="entry name" value="spore_YkwD"/>
    <property type="match status" value="1"/>
</dbReference>
<evidence type="ECO:0000256" key="1">
    <source>
        <dbReference type="SAM" id="MobiDB-lite"/>
    </source>
</evidence>
<accession>A0A926EM87</accession>
<feature type="compositionally biased region" description="Polar residues" evidence="1">
    <location>
        <begin position="58"/>
        <end position="72"/>
    </location>
</feature>
<protein>
    <submittedName>
        <fullName evidence="3">Serine protease</fullName>
    </submittedName>
</protein>
<dbReference type="SUPFAM" id="SSF55797">
    <property type="entry name" value="PR-1-like"/>
    <property type="match status" value="1"/>
</dbReference>
<evidence type="ECO:0000313" key="3">
    <source>
        <dbReference type="EMBL" id="MBC8580638.1"/>
    </source>
</evidence>
<dbReference type="InterPro" id="IPR014044">
    <property type="entry name" value="CAP_dom"/>
</dbReference>
<dbReference type="CDD" id="cd05379">
    <property type="entry name" value="CAP_bacterial"/>
    <property type="match status" value="1"/>
</dbReference>
<keyword evidence="3" id="KW-0645">Protease</keyword>
<dbReference type="Proteomes" id="UP000655830">
    <property type="component" value="Unassembled WGS sequence"/>
</dbReference>
<dbReference type="PANTHER" id="PTHR31157">
    <property type="entry name" value="SCP DOMAIN-CONTAINING PROTEIN"/>
    <property type="match status" value="1"/>
</dbReference>
<feature type="domain" description="SCP" evidence="2">
    <location>
        <begin position="148"/>
        <end position="261"/>
    </location>
</feature>
<comment type="caution">
    <text evidence="3">The sequence shown here is derived from an EMBL/GenBank/DDBJ whole genome shotgun (WGS) entry which is preliminary data.</text>
</comment>
<dbReference type="AlphaFoldDB" id="A0A926EM87"/>
<keyword evidence="3" id="KW-0378">Hydrolase</keyword>
<dbReference type="InterPro" id="IPR014258">
    <property type="entry name" value="CAP_domain_YkwD-like"/>
</dbReference>
<feature type="region of interest" description="Disordered" evidence="1">
    <location>
        <begin position="56"/>
        <end position="140"/>
    </location>
</feature>
<name>A0A926EM87_9FIRM</name>
<organism evidence="3 4">
    <name type="scientific">Zhenhengia yiwuensis</name>
    <dbReference type="NCBI Taxonomy" id="2763666"/>
    <lineage>
        <taxon>Bacteria</taxon>
        <taxon>Bacillati</taxon>
        <taxon>Bacillota</taxon>
        <taxon>Clostridia</taxon>
        <taxon>Lachnospirales</taxon>
        <taxon>Lachnospiraceae</taxon>
        <taxon>Zhenhengia</taxon>
    </lineage>
</organism>
<dbReference type="Gene3D" id="3.40.33.10">
    <property type="entry name" value="CAP"/>
    <property type="match status" value="1"/>
</dbReference>
<dbReference type="PANTHER" id="PTHR31157:SF1">
    <property type="entry name" value="SCP DOMAIN-CONTAINING PROTEIN"/>
    <property type="match status" value="1"/>
</dbReference>
<dbReference type="EMBL" id="JACRSY010000024">
    <property type="protein sequence ID" value="MBC8580638.1"/>
    <property type="molecule type" value="Genomic_DNA"/>
</dbReference>
<gene>
    <name evidence="3" type="ORF">H8718_14030</name>
</gene>
<reference evidence="3" key="1">
    <citation type="submission" date="2020-08" db="EMBL/GenBank/DDBJ databases">
        <title>Genome public.</title>
        <authorList>
            <person name="Liu C."/>
            <person name="Sun Q."/>
        </authorList>
    </citation>
    <scope>NUCLEOTIDE SEQUENCE</scope>
    <source>
        <strain evidence="3">NSJ-12</strain>
    </source>
</reference>